<evidence type="ECO:0008006" key="9">
    <source>
        <dbReference type="Google" id="ProtNLM"/>
    </source>
</evidence>
<reference evidence="8" key="1">
    <citation type="submission" date="2020-05" db="EMBL/GenBank/DDBJ databases">
        <title>Frigoriglobus tundricola gen. nov., sp. nov., a psychrotolerant cellulolytic planctomycete of the family Gemmataceae with two divergent copies of 16S rRNA gene.</title>
        <authorList>
            <person name="Kulichevskaya I.S."/>
            <person name="Ivanova A.A."/>
            <person name="Naumoff D.G."/>
            <person name="Beletsky A.V."/>
            <person name="Rijpstra W.I.C."/>
            <person name="Sinninghe Damste J.S."/>
            <person name="Mardanov A.V."/>
            <person name="Ravin N.V."/>
            <person name="Dedysh S.N."/>
        </authorList>
    </citation>
    <scope>NUCLEOTIDE SEQUENCE [LARGE SCALE GENOMIC DNA]</scope>
    <source>
        <strain evidence="8">PL17</strain>
    </source>
</reference>
<dbReference type="InterPro" id="IPR013762">
    <property type="entry name" value="Integrase-like_cat_sf"/>
</dbReference>
<dbReference type="GO" id="GO:0006310">
    <property type="term" value="P:DNA recombination"/>
    <property type="evidence" value="ECO:0007669"/>
    <property type="project" value="UniProtKB-KW"/>
</dbReference>
<feature type="domain" description="Tyr recombinase" evidence="5">
    <location>
        <begin position="188"/>
        <end position="394"/>
    </location>
</feature>
<dbReference type="PANTHER" id="PTHR30349:SF64">
    <property type="entry name" value="PROPHAGE INTEGRASE INTD-RELATED"/>
    <property type="match status" value="1"/>
</dbReference>
<dbReference type="AlphaFoldDB" id="A0A6M5YMN2"/>
<dbReference type="CDD" id="cd00397">
    <property type="entry name" value="DNA_BRE_C"/>
    <property type="match status" value="1"/>
</dbReference>
<dbReference type="Pfam" id="PF00589">
    <property type="entry name" value="Phage_integrase"/>
    <property type="match status" value="1"/>
</dbReference>
<dbReference type="PANTHER" id="PTHR30349">
    <property type="entry name" value="PHAGE INTEGRASE-RELATED"/>
    <property type="match status" value="1"/>
</dbReference>
<evidence type="ECO:0000256" key="1">
    <source>
        <dbReference type="ARBA" id="ARBA00022908"/>
    </source>
</evidence>
<dbReference type="InterPro" id="IPR011010">
    <property type="entry name" value="DNA_brk_join_enz"/>
</dbReference>
<dbReference type="GO" id="GO:0003677">
    <property type="term" value="F:DNA binding"/>
    <property type="evidence" value="ECO:0007669"/>
    <property type="project" value="UniProtKB-UniRule"/>
</dbReference>
<evidence type="ECO:0000256" key="2">
    <source>
        <dbReference type="ARBA" id="ARBA00023125"/>
    </source>
</evidence>
<dbReference type="EMBL" id="CP053452">
    <property type="protein sequence ID" value="QJW94600.1"/>
    <property type="molecule type" value="Genomic_DNA"/>
</dbReference>
<keyword evidence="1" id="KW-0229">DNA integration</keyword>
<sequence length="397" mass="44609">MTPRKSPPALRRHKPSKQGVVTLNGRDHYLGYWPDGQKKAPSDLQAAYDALVAEWLANGRRPTVEAPPPLTIAELILQFWERYATVYYRHTDGTPTSEQENYKLSLRPLRKLFGKLPAAEFSPLKLKAVRQTLIAADVSRGVINQRIGRVKRLFKWAVAEELVGEPVHRALMAVEGLKAGRSEARETDRVEPVPDEHVDAVLPFLPTALSAMVRVQRLTGMRPGEAAQMRGRDLDTTGEVWVYKPARHKTTWRGKERVVLLGPKCREVLRPFLKPDPDAYLFSPWDAREELFATKRAARKTKVQPSQICRRKAKPQRKPAAFYTRHTYASAVARACVKAGVAHWHPNQLRHSRATEVRGAFGLEAAQVVLGHARANVTEVYAERNLTLAARVAAETG</sequence>
<gene>
    <name evidence="7" type="ORF">FTUN_2122</name>
</gene>
<protein>
    <recommendedName>
        <fullName evidence="9">Tyr recombinase domain-containing protein</fullName>
    </recommendedName>
</protein>
<dbReference type="InterPro" id="IPR044068">
    <property type="entry name" value="CB"/>
</dbReference>
<dbReference type="PROSITE" id="PS51898">
    <property type="entry name" value="TYR_RECOMBINASE"/>
    <property type="match status" value="1"/>
</dbReference>
<dbReference type="Proteomes" id="UP000503447">
    <property type="component" value="Chromosome"/>
</dbReference>
<dbReference type="SUPFAM" id="SSF56349">
    <property type="entry name" value="DNA breaking-rejoining enzymes"/>
    <property type="match status" value="1"/>
</dbReference>
<dbReference type="InterPro" id="IPR002104">
    <property type="entry name" value="Integrase_catalytic"/>
</dbReference>
<keyword evidence="3" id="KW-0233">DNA recombination</keyword>
<evidence type="ECO:0000256" key="4">
    <source>
        <dbReference type="PROSITE-ProRule" id="PRU01248"/>
    </source>
</evidence>
<feature type="domain" description="Core-binding (CB)" evidence="6">
    <location>
        <begin position="70"/>
        <end position="158"/>
    </location>
</feature>
<dbReference type="Gene3D" id="1.10.443.10">
    <property type="entry name" value="Intergrase catalytic core"/>
    <property type="match status" value="1"/>
</dbReference>
<dbReference type="PROSITE" id="PS51900">
    <property type="entry name" value="CB"/>
    <property type="match status" value="1"/>
</dbReference>
<dbReference type="InterPro" id="IPR050090">
    <property type="entry name" value="Tyrosine_recombinase_XerCD"/>
</dbReference>
<keyword evidence="8" id="KW-1185">Reference proteome</keyword>
<evidence type="ECO:0000256" key="3">
    <source>
        <dbReference type="ARBA" id="ARBA00023172"/>
    </source>
</evidence>
<accession>A0A6M5YMN2</accession>
<dbReference type="KEGG" id="ftj:FTUN_2122"/>
<organism evidence="7 8">
    <name type="scientific">Frigoriglobus tundricola</name>
    <dbReference type="NCBI Taxonomy" id="2774151"/>
    <lineage>
        <taxon>Bacteria</taxon>
        <taxon>Pseudomonadati</taxon>
        <taxon>Planctomycetota</taxon>
        <taxon>Planctomycetia</taxon>
        <taxon>Gemmatales</taxon>
        <taxon>Gemmataceae</taxon>
        <taxon>Frigoriglobus</taxon>
    </lineage>
</organism>
<evidence type="ECO:0000313" key="7">
    <source>
        <dbReference type="EMBL" id="QJW94600.1"/>
    </source>
</evidence>
<proteinExistence type="predicted"/>
<evidence type="ECO:0000259" key="5">
    <source>
        <dbReference type="PROSITE" id="PS51898"/>
    </source>
</evidence>
<dbReference type="RefSeq" id="WP_171470559.1">
    <property type="nucleotide sequence ID" value="NZ_CP053452.2"/>
</dbReference>
<keyword evidence="2 4" id="KW-0238">DNA-binding</keyword>
<evidence type="ECO:0000259" key="6">
    <source>
        <dbReference type="PROSITE" id="PS51900"/>
    </source>
</evidence>
<dbReference type="GO" id="GO:0015074">
    <property type="term" value="P:DNA integration"/>
    <property type="evidence" value="ECO:0007669"/>
    <property type="project" value="UniProtKB-KW"/>
</dbReference>
<name>A0A6M5YMN2_9BACT</name>
<evidence type="ECO:0000313" key="8">
    <source>
        <dbReference type="Proteomes" id="UP000503447"/>
    </source>
</evidence>